<dbReference type="Pfam" id="PF00884">
    <property type="entry name" value="Sulfatase"/>
    <property type="match status" value="1"/>
</dbReference>
<evidence type="ECO:0000256" key="3">
    <source>
        <dbReference type="ARBA" id="ARBA00022723"/>
    </source>
</evidence>
<dbReference type="InterPro" id="IPR017850">
    <property type="entry name" value="Alkaline_phosphatase_core_sf"/>
</dbReference>
<keyword evidence="3" id="KW-0479">Metal-binding</keyword>
<feature type="signal peptide" evidence="7">
    <location>
        <begin position="1"/>
        <end position="19"/>
    </location>
</feature>
<dbReference type="EMBL" id="JABFTP020000042">
    <property type="protein sequence ID" value="KAL3272013.1"/>
    <property type="molecule type" value="Genomic_DNA"/>
</dbReference>
<dbReference type="PANTHER" id="PTHR10342">
    <property type="entry name" value="ARYLSULFATASE"/>
    <property type="match status" value="1"/>
</dbReference>
<dbReference type="InterPro" id="IPR024607">
    <property type="entry name" value="Sulfatase_CS"/>
</dbReference>
<reference evidence="9 10" key="1">
    <citation type="journal article" date="2021" name="BMC Biol.">
        <title>Horizontally acquired antibacterial genes associated with adaptive radiation of ladybird beetles.</title>
        <authorList>
            <person name="Li H.S."/>
            <person name="Tang X.F."/>
            <person name="Huang Y.H."/>
            <person name="Xu Z.Y."/>
            <person name="Chen M.L."/>
            <person name="Du X.Y."/>
            <person name="Qiu B.Y."/>
            <person name="Chen P.T."/>
            <person name="Zhang W."/>
            <person name="Slipinski A."/>
            <person name="Escalona H.E."/>
            <person name="Waterhouse R.M."/>
            <person name="Zwick A."/>
            <person name="Pang H."/>
        </authorList>
    </citation>
    <scope>NUCLEOTIDE SEQUENCE [LARGE SCALE GENOMIC DNA]</scope>
    <source>
        <strain evidence="9">SYSU2018</strain>
    </source>
</reference>
<proteinExistence type="inferred from homology"/>
<feature type="domain" description="Sulfatase N-terminal" evidence="8">
    <location>
        <begin position="26"/>
        <end position="353"/>
    </location>
</feature>
<evidence type="ECO:0000313" key="9">
    <source>
        <dbReference type="EMBL" id="KAL3272013.1"/>
    </source>
</evidence>
<evidence type="ECO:0000256" key="5">
    <source>
        <dbReference type="ARBA" id="ARBA00022837"/>
    </source>
</evidence>
<dbReference type="PROSITE" id="PS00523">
    <property type="entry name" value="SULFATASE_1"/>
    <property type="match status" value="1"/>
</dbReference>
<keyword evidence="4" id="KW-0378">Hydrolase</keyword>
<evidence type="ECO:0000259" key="8">
    <source>
        <dbReference type="Pfam" id="PF00884"/>
    </source>
</evidence>
<keyword evidence="5" id="KW-0106">Calcium</keyword>
<evidence type="ECO:0000313" key="10">
    <source>
        <dbReference type="Proteomes" id="UP001516400"/>
    </source>
</evidence>
<dbReference type="InterPro" id="IPR000917">
    <property type="entry name" value="Sulfatase_N"/>
</dbReference>
<evidence type="ECO:0000256" key="2">
    <source>
        <dbReference type="ARBA" id="ARBA00008779"/>
    </source>
</evidence>
<comment type="similarity">
    <text evidence="2">Belongs to the sulfatase family.</text>
</comment>
<dbReference type="AlphaFoldDB" id="A0ABD2MZS5"/>
<evidence type="ECO:0000256" key="7">
    <source>
        <dbReference type="SAM" id="SignalP"/>
    </source>
</evidence>
<organism evidence="9 10">
    <name type="scientific">Cryptolaemus montrouzieri</name>
    <dbReference type="NCBI Taxonomy" id="559131"/>
    <lineage>
        <taxon>Eukaryota</taxon>
        <taxon>Metazoa</taxon>
        <taxon>Ecdysozoa</taxon>
        <taxon>Arthropoda</taxon>
        <taxon>Hexapoda</taxon>
        <taxon>Insecta</taxon>
        <taxon>Pterygota</taxon>
        <taxon>Neoptera</taxon>
        <taxon>Endopterygota</taxon>
        <taxon>Coleoptera</taxon>
        <taxon>Polyphaga</taxon>
        <taxon>Cucujiformia</taxon>
        <taxon>Coccinelloidea</taxon>
        <taxon>Coccinellidae</taxon>
        <taxon>Scymninae</taxon>
        <taxon>Scymnini</taxon>
        <taxon>Cryptolaemus</taxon>
    </lineage>
</organism>
<protein>
    <recommendedName>
        <fullName evidence="8">Sulfatase N-terminal domain-containing protein</fullName>
    </recommendedName>
</protein>
<dbReference type="SUPFAM" id="SSF53649">
    <property type="entry name" value="Alkaline phosphatase-like"/>
    <property type="match status" value="1"/>
</dbReference>
<dbReference type="GO" id="GO:0046872">
    <property type="term" value="F:metal ion binding"/>
    <property type="evidence" value="ECO:0007669"/>
    <property type="project" value="UniProtKB-KW"/>
</dbReference>
<comment type="caution">
    <text evidence="9">The sequence shown here is derived from an EMBL/GenBank/DDBJ whole genome shotgun (WGS) entry which is preliminary data.</text>
</comment>
<keyword evidence="10" id="KW-1185">Reference proteome</keyword>
<keyword evidence="6" id="KW-0325">Glycoprotein</keyword>
<comment type="cofactor">
    <cofactor evidence="1">
        <name>Ca(2+)</name>
        <dbReference type="ChEBI" id="CHEBI:29108"/>
    </cofactor>
</comment>
<evidence type="ECO:0000256" key="6">
    <source>
        <dbReference type="ARBA" id="ARBA00023180"/>
    </source>
</evidence>
<dbReference type="PANTHER" id="PTHR10342:SF273">
    <property type="entry name" value="RE14504P"/>
    <property type="match status" value="1"/>
</dbReference>
<dbReference type="Proteomes" id="UP001516400">
    <property type="component" value="Unassembled WGS sequence"/>
</dbReference>
<name>A0ABD2MZS5_9CUCU</name>
<sequence>MNVIIFWVVLFSIGRSILGESERNSPHIVMIIGDDMGSNDVSYRGSNQFTTPNIDALGYNGVILNRHYTQAICTPSRTALLTGKYPIRTGMQGTPIKAGEDRHLPYGIQTLPQLLKDLGYSTHMVGKWHLGAARRNDTPTEKGFDTHFGYWNGFVSYFDYQTPFFGSENKSDTGFDLKDNFTNAWSEQGKYATELFTEKALDLIENQDKNTPMFLIVNHLAVHTGKDNKVEAKDEKEMNNTFGYIEDLERRRYVDALSQMDQSVGKIVEKLQEQDMLKNSVVIFLSDNGAMLGSGFRNGGSNYPLRGGKLSLHEGGIRNAAALYSPLLKMKSYVYDGLLHITDWIPTLYSLAGGDIYSLKDMDGFDQWQSISENKSSNREEILANIDEVQGYSAIIGDAGRYKLVNGTTSSGLFDVYGPALKDNIDYNIPAILNSPVNKAIRQLDTSTKYLSPESIQNLRQISSKLIENNKCKNSKNRENVEICKGFCLFDLLEDPCETENLIEDETKQEIVSGLKARISEFWKQLIPQTNKPVDVNSDPAKYNGTWCTWLDDELCAKTPMK</sequence>
<evidence type="ECO:0000256" key="1">
    <source>
        <dbReference type="ARBA" id="ARBA00001913"/>
    </source>
</evidence>
<feature type="chain" id="PRO_5044821028" description="Sulfatase N-terminal domain-containing protein" evidence="7">
    <location>
        <begin position="20"/>
        <end position="562"/>
    </location>
</feature>
<dbReference type="CDD" id="cd16029">
    <property type="entry name" value="4-S"/>
    <property type="match status" value="1"/>
</dbReference>
<dbReference type="PROSITE" id="PS00149">
    <property type="entry name" value="SULFATASE_2"/>
    <property type="match status" value="1"/>
</dbReference>
<keyword evidence="7" id="KW-0732">Signal</keyword>
<accession>A0ABD2MZS5</accession>
<dbReference type="InterPro" id="IPR047115">
    <property type="entry name" value="ARSB"/>
</dbReference>
<gene>
    <name evidence="9" type="ORF">HHI36_022479</name>
</gene>
<evidence type="ECO:0000256" key="4">
    <source>
        <dbReference type="ARBA" id="ARBA00022801"/>
    </source>
</evidence>
<dbReference type="GO" id="GO:0008484">
    <property type="term" value="F:sulfuric ester hydrolase activity"/>
    <property type="evidence" value="ECO:0007669"/>
    <property type="project" value="UniProtKB-ARBA"/>
</dbReference>
<dbReference type="Gene3D" id="3.40.720.10">
    <property type="entry name" value="Alkaline Phosphatase, subunit A"/>
    <property type="match status" value="1"/>
</dbReference>
<dbReference type="Gene3D" id="3.30.1120.10">
    <property type="match status" value="1"/>
</dbReference>